<dbReference type="RefSeq" id="WP_272427882.1">
    <property type="nucleotide sequence ID" value="NZ_JAGTJJ010000059.1"/>
</dbReference>
<reference evidence="1 2" key="1">
    <citation type="submission" date="2021-04" db="EMBL/GenBank/DDBJ databases">
        <title>Genome analysis of Polyangium sp.</title>
        <authorList>
            <person name="Li Y."/>
            <person name="Wang J."/>
        </authorList>
    </citation>
    <scope>NUCLEOTIDE SEQUENCE [LARGE SCALE GENOMIC DNA]</scope>
    <source>
        <strain evidence="1 2">SDU14</strain>
    </source>
</reference>
<accession>A0A9X3XCG7</accession>
<name>A0A9X3XCG7_9BACT</name>
<evidence type="ECO:0000313" key="1">
    <source>
        <dbReference type="EMBL" id="MDC3987824.1"/>
    </source>
</evidence>
<keyword evidence="2" id="KW-1185">Reference proteome</keyword>
<dbReference type="AlphaFoldDB" id="A0A9X3XCG7"/>
<gene>
    <name evidence="1" type="ORF">KEG57_45590</name>
</gene>
<proteinExistence type="predicted"/>
<comment type="caution">
    <text evidence="1">The sequence shown here is derived from an EMBL/GenBank/DDBJ whole genome shotgun (WGS) entry which is preliminary data.</text>
</comment>
<protein>
    <recommendedName>
        <fullName evidence="3">Lantibiotic biosynthesis protein dehydration domain-containing protein</fullName>
    </recommendedName>
</protein>
<organism evidence="1 2">
    <name type="scientific">Polyangium jinanense</name>
    <dbReference type="NCBI Taxonomy" id="2829994"/>
    <lineage>
        <taxon>Bacteria</taxon>
        <taxon>Pseudomonadati</taxon>
        <taxon>Myxococcota</taxon>
        <taxon>Polyangia</taxon>
        <taxon>Polyangiales</taxon>
        <taxon>Polyangiaceae</taxon>
        <taxon>Polyangium</taxon>
    </lineage>
</organism>
<dbReference type="Proteomes" id="UP001151081">
    <property type="component" value="Unassembled WGS sequence"/>
</dbReference>
<dbReference type="EMBL" id="JAGTJJ010000059">
    <property type="protein sequence ID" value="MDC3987824.1"/>
    <property type="molecule type" value="Genomic_DNA"/>
</dbReference>
<evidence type="ECO:0008006" key="3">
    <source>
        <dbReference type="Google" id="ProtNLM"/>
    </source>
</evidence>
<evidence type="ECO:0000313" key="2">
    <source>
        <dbReference type="Proteomes" id="UP001151081"/>
    </source>
</evidence>
<sequence length="399" mass="44393">MPDARPHLGDAHNFGRRVTRKGGRIWKPRTVFWEWLLLAADSPLRRFLSETAERDGLGAEAFGFLPDLKFSSPRARDGGEVEAVTLEPLPLPSPEQRRELARIVGRSLALWSFLGVADLHWENLVLGVDSRGKVVFAPLDIEMILADLSLPTETKLLPDADPEYAAICRHAAGVRRVLPYLGKPVDPADLVAMASAYRGTLIFLERHARKIADVFASLPELGEMPIRVCLRGTDEYVRARSDASSLWPPLLDAETEQLARGDIPYFFQLYGRRGIHWFGNQELSRLERLPLEGDVPQLDPVLQVSRGFRSPSRAKLREDGLFTVLGAFDHGSFAGKHEADGLAVTFRKRALVVHLADGEELESRRNLSAFVGSVYLPCRCGEVLSVFVPEVTACEAQTR</sequence>